<dbReference type="InterPro" id="IPR004639">
    <property type="entry name" value="4pyrrol_synth_GluAld_NH2Trfase"/>
</dbReference>
<evidence type="ECO:0000256" key="1">
    <source>
        <dbReference type="ARBA" id="ARBA00001933"/>
    </source>
</evidence>
<dbReference type="Proteomes" id="UP000006334">
    <property type="component" value="Unassembled WGS sequence"/>
</dbReference>
<organism evidence="8 9">
    <name type="scientific">Aliiglaciecola lipolytica E3</name>
    <dbReference type="NCBI Taxonomy" id="1127673"/>
    <lineage>
        <taxon>Bacteria</taxon>
        <taxon>Pseudomonadati</taxon>
        <taxon>Pseudomonadota</taxon>
        <taxon>Gammaproteobacteria</taxon>
        <taxon>Alteromonadales</taxon>
        <taxon>Alteromonadaceae</taxon>
        <taxon>Aliiglaciecola</taxon>
    </lineage>
</organism>
<dbReference type="GO" id="GO:0005737">
    <property type="term" value="C:cytoplasm"/>
    <property type="evidence" value="ECO:0007669"/>
    <property type="project" value="UniProtKB-SubCell"/>
</dbReference>
<dbReference type="OrthoDB" id="9801052at2"/>
<dbReference type="PROSITE" id="PS00600">
    <property type="entry name" value="AA_TRANSFER_CLASS_3"/>
    <property type="match status" value="1"/>
</dbReference>
<dbReference type="AlphaFoldDB" id="K6YXR8"/>
<dbReference type="Pfam" id="PF00202">
    <property type="entry name" value="Aminotran_3"/>
    <property type="match status" value="1"/>
</dbReference>
<dbReference type="NCBIfam" id="TIGR00713">
    <property type="entry name" value="hemL"/>
    <property type="match status" value="1"/>
</dbReference>
<dbReference type="GO" id="GO:0030170">
    <property type="term" value="F:pyridoxal phosphate binding"/>
    <property type="evidence" value="ECO:0007669"/>
    <property type="project" value="InterPro"/>
</dbReference>
<evidence type="ECO:0000313" key="9">
    <source>
        <dbReference type="Proteomes" id="UP000006334"/>
    </source>
</evidence>
<dbReference type="RefSeq" id="WP_008845833.1">
    <property type="nucleotide sequence ID" value="NZ_BAEN01000065.1"/>
</dbReference>
<comment type="subcellular location">
    <subcellularLocation>
        <location evidence="7">Cytoplasm</location>
    </subcellularLocation>
</comment>
<dbReference type="GO" id="GO:0042286">
    <property type="term" value="F:glutamate-1-semialdehyde 2,1-aminomutase activity"/>
    <property type="evidence" value="ECO:0007669"/>
    <property type="project" value="UniProtKB-UniRule"/>
</dbReference>
<dbReference type="Gene3D" id="3.40.640.10">
    <property type="entry name" value="Type I PLP-dependent aspartate aminotransferase-like (Major domain)"/>
    <property type="match status" value="1"/>
</dbReference>
<dbReference type="EMBL" id="BAEN01000065">
    <property type="protein sequence ID" value="GAC16030.1"/>
    <property type="molecule type" value="Genomic_DNA"/>
</dbReference>
<feature type="modified residue" description="N6-(pyridoxal phosphate)lysine" evidence="7">
    <location>
        <position position="265"/>
    </location>
</feature>
<reference evidence="8 9" key="1">
    <citation type="journal article" date="2017" name="Antonie Van Leeuwenhoek">
        <title>Rhizobium rhizosphaerae sp. nov., a novel species isolated from rice rhizosphere.</title>
        <authorList>
            <person name="Zhao J.J."/>
            <person name="Zhang J."/>
            <person name="Zhang R.J."/>
            <person name="Zhang C.W."/>
            <person name="Yin H.Q."/>
            <person name="Zhang X.X."/>
        </authorList>
    </citation>
    <scope>NUCLEOTIDE SEQUENCE [LARGE SCALE GENOMIC DNA]</scope>
    <source>
        <strain evidence="8 9">E3</strain>
    </source>
</reference>
<evidence type="ECO:0000256" key="7">
    <source>
        <dbReference type="HAMAP-Rule" id="MF_00375"/>
    </source>
</evidence>
<comment type="subunit">
    <text evidence="7">Homodimer.</text>
</comment>
<dbReference type="EC" id="5.4.3.8" evidence="7"/>
<dbReference type="GO" id="GO:0008483">
    <property type="term" value="F:transaminase activity"/>
    <property type="evidence" value="ECO:0007669"/>
    <property type="project" value="InterPro"/>
</dbReference>
<evidence type="ECO:0000256" key="3">
    <source>
        <dbReference type="ARBA" id="ARBA00008981"/>
    </source>
</evidence>
<evidence type="ECO:0000256" key="2">
    <source>
        <dbReference type="ARBA" id="ARBA00004819"/>
    </source>
</evidence>
<dbReference type="InterPro" id="IPR015424">
    <property type="entry name" value="PyrdxlP-dep_Trfase"/>
</dbReference>
<dbReference type="GO" id="GO:0006782">
    <property type="term" value="P:protoporphyrinogen IX biosynthetic process"/>
    <property type="evidence" value="ECO:0007669"/>
    <property type="project" value="UniProtKB-UniRule"/>
</dbReference>
<evidence type="ECO:0000256" key="4">
    <source>
        <dbReference type="ARBA" id="ARBA00022898"/>
    </source>
</evidence>
<accession>K6YXR8</accession>
<dbReference type="InterPro" id="IPR049704">
    <property type="entry name" value="Aminotrans_3_PPA_site"/>
</dbReference>
<dbReference type="SUPFAM" id="SSF53383">
    <property type="entry name" value="PLP-dependent transferases"/>
    <property type="match status" value="1"/>
</dbReference>
<dbReference type="HAMAP" id="MF_00375">
    <property type="entry name" value="HemL_aminotrans_3"/>
    <property type="match status" value="1"/>
</dbReference>
<dbReference type="Gene3D" id="3.90.1150.10">
    <property type="entry name" value="Aspartate Aminotransferase, domain 1"/>
    <property type="match status" value="1"/>
</dbReference>
<dbReference type="PANTHER" id="PTHR43713">
    <property type="entry name" value="GLUTAMATE-1-SEMIALDEHYDE 2,1-AMINOMUTASE"/>
    <property type="match status" value="1"/>
</dbReference>
<evidence type="ECO:0000256" key="5">
    <source>
        <dbReference type="ARBA" id="ARBA00023235"/>
    </source>
</evidence>
<comment type="similarity">
    <text evidence="3 7">Belongs to the class-III pyridoxal-phosphate-dependent aminotransferase family. HemL subfamily.</text>
</comment>
<dbReference type="eggNOG" id="COG0001">
    <property type="taxonomic scope" value="Bacteria"/>
</dbReference>
<dbReference type="PANTHER" id="PTHR43713:SF3">
    <property type="entry name" value="GLUTAMATE-1-SEMIALDEHYDE 2,1-AMINOMUTASE 1, CHLOROPLASTIC-RELATED"/>
    <property type="match status" value="1"/>
</dbReference>
<keyword evidence="6 7" id="KW-0627">Porphyrin biosynthesis</keyword>
<proteinExistence type="inferred from homology"/>
<dbReference type="FunFam" id="3.40.640.10:FF:000021">
    <property type="entry name" value="Glutamate-1-semialdehyde 2,1-aminomutase"/>
    <property type="match status" value="1"/>
</dbReference>
<dbReference type="STRING" id="1127673.GLIP_3416"/>
<sequence length="428" mass="45783">MQKSQQLFEQAQKHIPGGVNSPVRAFKAVGGTPPFIVKADGPYIYDADGKQYIDYVQSWGPMVLGHNNPKIRQAVIEAAENGLSFGAPTESEVSMAELVNKLVPSMEMLRMVNSGTEATMSAIRLARGATGKNKILKFEGCYHGHADSLLVKAGSGALTMGVPSSPGVPADVAKHTLTMEFNNIDSVKKAFAEFGDDIACIIVEPVAGNMNCIPPVDGFLQGLRDICDQYQSILIFDEVMTGFRVSRGGAQELYSITPDLTCLGKVIGGGMPVGAFGGKAEIMQQLAPTGPVYQAGTLSGNPIAMAAGLASLTQIQKPGLYERISLATKTLAEGIKAIALEHGVPMTVNYAGSMFGIFFTDIEKVTNYQQAINCDTEMFNRFFHSMLSKGVYLAPASYEAGFVSAMHDLEIVEKTLDITKQVFAEITA</sequence>
<dbReference type="InterPro" id="IPR005814">
    <property type="entry name" value="Aminotrans_3"/>
</dbReference>
<comment type="cofactor">
    <cofactor evidence="1 7">
        <name>pyridoxal 5'-phosphate</name>
        <dbReference type="ChEBI" id="CHEBI:597326"/>
    </cofactor>
</comment>
<dbReference type="UniPathway" id="UPA00251">
    <property type="reaction ID" value="UER00317"/>
</dbReference>
<comment type="caution">
    <text evidence="8">The sequence shown here is derived from an EMBL/GenBank/DDBJ whole genome shotgun (WGS) entry which is preliminary data.</text>
</comment>
<protein>
    <recommendedName>
        <fullName evidence="7">Glutamate-1-semialdehyde 2,1-aminomutase</fullName>
        <shortName evidence="7">GSA</shortName>
        <ecNumber evidence="7">5.4.3.8</ecNumber>
    </recommendedName>
    <alternativeName>
        <fullName evidence="7">Glutamate-1-semialdehyde aminotransferase</fullName>
        <shortName evidence="7">GSA-AT</shortName>
    </alternativeName>
</protein>
<evidence type="ECO:0000313" key="8">
    <source>
        <dbReference type="EMBL" id="GAC16030.1"/>
    </source>
</evidence>
<gene>
    <name evidence="7 8" type="primary">hemL</name>
    <name evidence="8" type="ORF">GLIP_3416</name>
</gene>
<dbReference type="InterPro" id="IPR015422">
    <property type="entry name" value="PyrdxlP-dep_Trfase_small"/>
</dbReference>
<dbReference type="InterPro" id="IPR015421">
    <property type="entry name" value="PyrdxlP-dep_Trfase_major"/>
</dbReference>
<name>K6YXR8_9ALTE</name>
<dbReference type="NCBIfam" id="NF000818">
    <property type="entry name" value="PRK00062.1"/>
    <property type="match status" value="1"/>
</dbReference>
<comment type="catalytic activity">
    <reaction evidence="7">
        <text>(S)-4-amino-5-oxopentanoate = 5-aminolevulinate</text>
        <dbReference type="Rhea" id="RHEA:14265"/>
        <dbReference type="ChEBI" id="CHEBI:57501"/>
        <dbReference type="ChEBI" id="CHEBI:356416"/>
        <dbReference type="EC" id="5.4.3.8"/>
    </reaction>
</comment>
<keyword evidence="4 7" id="KW-0663">Pyridoxal phosphate</keyword>
<dbReference type="CDD" id="cd00610">
    <property type="entry name" value="OAT_like"/>
    <property type="match status" value="1"/>
</dbReference>
<comment type="pathway">
    <text evidence="2">Porphyrin-containing compound metabolism; protoporphyrin-IX biosynthesis; 5-aminolevulinate from L-glutamyl-tRNA(Glu): step 2/2.</text>
</comment>
<evidence type="ECO:0000256" key="6">
    <source>
        <dbReference type="ARBA" id="ARBA00023244"/>
    </source>
</evidence>
<keyword evidence="5 7" id="KW-0413">Isomerase</keyword>
<keyword evidence="7" id="KW-0963">Cytoplasm</keyword>
<keyword evidence="9" id="KW-1185">Reference proteome</keyword>